<evidence type="ECO:0000313" key="3">
    <source>
        <dbReference type="EMBL" id="AOZ46801.1"/>
    </source>
</evidence>
<dbReference type="EMBL" id="CP014352">
    <property type="protein sequence ID" value="AMS05323.1"/>
    <property type="molecule type" value="Genomic_DNA"/>
</dbReference>
<reference evidence="3 5" key="1">
    <citation type="journal article" date="2016" name="Plant Dis.">
        <title>Improved production of propionic acid using genome shuffling.</title>
        <authorList>
            <person name="Luna-Flores C.H."/>
            <person name="Palfreyman R.W."/>
            <person name="Kromer J.O."/>
            <person name="Nielsen L.K."/>
            <person name="Marcellin E."/>
        </authorList>
    </citation>
    <scope>NUCLEOTIDE SEQUENCE [LARGE SCALE GENOMIC DNA]</scope>
    <source>
        <strain evidence="3 5">F3E8</strain>
    </source>
</reference>
<sequence>MGSARQPLLFEASWAAEPPLLTNPDVDVARLVARGRGRSFTSDVTLLDSTDHRLLRAGVVLAHRVIDSMGEWYMDAPSWSPWLPADCSIALDAAGDLPRDFTCLVKPFLRGATLTPSAALSCDRREMRLLKFDGSPLADIRDDRISVVESGVTTSRAREVTITPHSKLTASQRDWLITRMIALGATLVDAFPSTLERLGPRAGAMSDVPRSVPPNVAATLEGFVANRLTQCLRAVMEADLAARSDGMRLPSGTAEHPVEKSREPGVLPDSRLPDELLDLGSDPITAPADGIHDDGRHGRIDALLATVAELRAVVEGFSDLLEPHWVGDLSRLIDRVLALDSDRITVHRMPETYYQFLDMLVTSTRAPKLRGDGNVPAGPVLAERITTGVREVVERCDQLDLNSDHGWARARHAAESAASLVGTLQGAGDSQKLSKRLAKVARELGRTGSVSPGPTPEQIAGYTPEEAFEAGRRLERDLDRQREGRAEFLEEWPQQRRRIVKAMKA</sequence>
<proteinExistence type="predicted"/>
<gene>
    <name evidence="3" type="ORF">A8L58_08945</name>
    <name evidence="2" type="ORF">AXH35_07490</name>
</gene>
<feature type="region of interest" description="Disordered" evidence="1">
    <location>
        <begin position="446"/>
        <end position="468"/>
    </location>
</feature>
<dbReference type="Proteomes" id="UP000178666">
    <property type="component" value="Chromosome"/>
</dbReference>
<reference evidence="2 4" key="2">
    <citation type="submission" date="2016-02" db="EMBL/GenBank/DDBJ databases">
        <title>Complete Genome Sequence of Propionibacterium acidipropionici ATCC 55737.</title>
        <authorList>
            <person name="Luna Flores C.H."/>
            <person name="Nielsen L.K."/>
            <person name="Marcellin E."/>
        </authorList>
    </citation>
    <scope>NUCLEOTIDE SEQUENCE [LARGE SCALE GENOMIC DNA]</scope>
    <source>
        <strain evidence="2 4">ATCC 55737</strain>
    </source>
</reference>
<feature type="region of interest" description="Disordered" evidence="1">
    <location>
        <begin position="246"/>
        <end position="269"/>
    </location>
</feature>
<name>A0AAC9FC51_9ACTN</name>
<organism evidence="2 4">
    <name type="scientific">Acidipropionibacterium acidipropionici</name>
    <dbReference type="NCBI Taxonomy" id="1748"/>
    <lineage>
        <taxon>Bacteria</taxon>
        <taxon>Bacillati</taxon>
        <taxon>Actinomycetota</taxon>
        <taxon>Actinomycetes</taxon>
        <taxon>Propionibacteriales</taxon>
        <taxon>Propionibacteriaceae</taxon>
        <taxon>Acidipropionibacterium</taxon>
    </lineage>
</organism>
<evidence type="ECO:0000313" key="2">
    <source>
        <dbReference type="EMBL" id="AMS05323.1"/>
    </source>
</evidence>
<evidence type="ECO:0000313" key="4">
    <source>
        <dbReference type="Proteomes" id="UP000075221"/>
    </source>
</evidence>
<evidence type="ECO:0000313" key="5">
    <source>
        <dbReference type="Proteomes" id="UP000178666"/>
    </source>
</evidence>
<protein>
    <submittedName>
        <fullName evidence="2">Uncharacterized protein</fullName>
    </submittedName>
</protein>
<dbReference type="AlphaFoldDB" id="A0AAC9FC51"/>
<dbReference type="EMBL" id="CP015970">
    <property type="protein sequence ID" value="AOZ46801.1"/>
    <property type="molecule type" value="Genomic_DNA"/>
</dbReference>
<accession>A0AAC9FC51</accession>
<dbReference type="Proteomes" id="UP000075221">
    <property type="component" value="Chromosome"/>
</dbReference>
<keyword evidence="5" id="KW-1185">Reference proteome</keyword>
<evidence type="ECO:0000256" key="1">
    <source>
        <dbReference type="SAM" id="MobiDB-lite"/>
    </source>
</evidence>